<dbReference type="InterPro" id="IPR023170">
    <property type="entry name" value="HhH_base_excis_C"/>
</dbReference>
<keyword evidence="8" id="KW-0238">DNA-binding</keyword>
<feature type="region of interest" description="Disordered" evidence="10">
    <location>
        <begin position="1486"/>
        <end position="1546"/>
    </location>
</feature>
<feature type="region of interest" description="Disordered" evidence="10">
    <location>
        <begin position="253"/>
        <end position="356"/>
    </location>
</feature>
<evidence type="ECO:0000256" key="8">
    <source>
        <dbReference type="ARBA" id="ARBA00023125"/>
    </source>
</evidence>
<evidence type="ECO:0000256" key="10">
    <source>
        <dbReference type="SAM" id="MobiDB-lite"/>
    </source>
</evidence>
<feature type="region of interest" description="Disordered" evidence="10">
    <location>
        <begin position="468"/>
        <end position="488"/>
    </location>
</feature>
<dbReference type="InterPro" id="IPR003651">
    <property type="entry name" value="Endonuclease3_FeS-loop_motif"/>
</dbReference>
<dbReference type="CDD" id="cd00056">
    <property type="entry name" value="ENDO3c"/>
    <property type="match status" value="1"/>
</dbReference>
<feature type="compositionally biased region" description="Polar residues" evidence="10">
    <location>
        <begin position="136"/>
        <end position="161"/>
    </location>
</feature>
<comment type="cofactor">
    <cofactor evidence="1">
        <name>[4Fe-4S] cluster</name>
        <dbReference type="ChEBI" id="CHEBI:49883"/>
    </cofactor>
</comment>
<reference evidence="12 13" key="1">
    <citation type="journal article" date="2023" name="Plants (Basel)">
        <title>Bridging the Gap: Combining Genomics and Transcriptomics Approaches to Understand Stylosanthes scabra, an Orphan Legume from the Brazilian Caatinga.</title>
        <authorList>
            <person name="Ferreira-Neto J.R.C."/>
            <person name="da Silva M.D."/>
            <person name="Binneck E."/>
            <person name="de Melo N.F."/>
            <person name="da Silva R.H."/>
            <person name="de Melo A.L.T.M."/>
            <person name="Pandolfi V."/>
            <person name="Bustamante F.O."/>
            <person name="Brasileiro-Vidal A.C."/>
            <person name="Benko-Iseppon A.M."/>
        </authorList>
    </citation>
    <scope>NUCLEOTIDE SEQUENCE [LARGE SCALE GENOMIC DNA]</scope>
    <source>
        <tissue evidence="12">Leaves</tissue>
    </source>
</reference>
<keyword evidence="6" id="KW-0408">Iron</keyword>
<dbReference type="InterPro" id="IPR003265">
    <property type="entry name" value="HhH-GPD_domain"/>
</dbReference>
<feature type="compositionally biased region" description="Basic residues" evidence="10">
    <location>
        <begin position="170"/>
        <end position="179"/>
    </location>
</feature>
<feature type="domain" description="HhH-GPD" evidence="11">
    <location>
        <begin position="924"/>
        <end position="1096"/>
    </location>
</feature>
<dbReference type="Pfam" id="PF15629">
    <property type="entry name" value="Perm-CXXC"/>
    <property type="match status" value="1"/>
</dbReference>
<feature type="compositionally biased region" description="Basic and acidic residues" evidence="10">
    <location>
        <begin position="1536"/>
        <end position="1546"/>
    </location>
</feature>
<dbReference type="SMART" id="SM00525">
    <property type="entry name" value="FES"/>
    <property type="match status" value="1"/>
</dbReference>
<feature type="compositionally biased region" description="Basic residues" evidence="10">
    <location>
        <begin position="290"/>
        <end position="299"/>
    </location>
</feature>
<feature type="compositionally biased region" description="Basic residues" evidence="10">
    <location>
        <begin position="1505"/>
        <end position="1516"/>
    </location>
</feature>
<feature type="region of interest" description="Disordered" evidence="10">
    <location>
        <begin position="379"/>
        <end position="424"/>
    </location>
</feature>
<dbReference type="SMART" id="SM00478">
    <property type="entry name" value="ENDO3c"/>
    <property type="match status" value="1"/>
</dbReference>
<sequence length="1546" mass="174136">MEVGEIKDEKEPQVAGLWVPATPMKPNLQKTVPIYSSEQENQLQLPHYYNGAVACSKFVSSVEQNNMQCAVPVTQATMENVVGENGKACAETISLTTPSFSKLLELMQENAASKNLNATQSSIGLTDPFFLTSDLPLTSNTEMNNTRNTQDSLQQGNNNASEIDKTPQQKQRRRKHRPKVIVEGKPKRTRKPTNKDNLQPKENSTGKRKYVRKNGVNKTVSTPEETELMPEFAKKSCRRTLFDETVREQGFAGREDAAAHSHKDDEIGETQVLSTKPNRRKEKQKENQPVKRKYTRKRTSNNESTPGSGETTNLTKETELQHASARGTNSSNDSMLLPEEVQGSFPCNSSDNNMLSSEEQHQMQSMLLAEELQHQMQCSLLDSQPTEKSDKKRRGGRRKKMNESCAAETTKESSEPVILDQRPSTQQGLKDFYISLPIDTSGRNTNGAQFNGMASYQTNCCLSDIEKKRKRETGSTSTSSPKEVPQEHARWLSYPSSSHMILDENYEDFVSMLRRGTKDPTPQAGIYRTPSRMHNRARRNHQPALDKSLGILDAVDLIVKQFRELNINTQENALIPYKQKKRKQKRLTLGDGTIIPLENQLVPVKKQFPRPRVDLDEETERVWKLLMLDINSHGIDGNDEQKAKWWREERNVFRGRADSFIARMHLVQGDRRFSRWKGSVVDSVVGVFLTQNVSDHLSSSAFMALAARFPPKSTSSEASTSMLVKEESTEEGGAKELNQSIDDRSSIRMEVKENSREKCVSSLTDESQRQELSPGKNEEKEELNDIASSQSPVISYPTFGDSSNDQNHEKIGSSSNNNSEVEDLLSTTMYSNTSLIKHFEKLTDASRDSMDLKNDIPSVNECSLFNISGQTQDPPQKERQLDLGAQKNAAGNGTNEVSSMRKKADIKGKGKEKKDEFNWDSLRIEAQAKAGKRKKTENTMDSLDWEAVRTADVSVISDVIKERGMNNRLAERIQDFLNRLVEEHGGIDLEWLRDVPPDKAKEFLLSVRGLGLKSVECVRLLTLHHLAFPVDTNVGRIAVRLGWVPLQPLPESLQLHLVELYPILESIQKYLWPRLCKLDQKTLYELHYQMITFGKVFCTKISPNCNACPMRGECRHFASAFASARLALPGPEQKNIVSTIASTSNNTTVENPTVSISQLRLPLLENANQGAEILQAEVSRQLESISAINVCHPIIEEPNVYHPIIEEPNVYRPIIEEPNVCHPIIEEPKTPEPECSQVAIHDIEDAFWVDSDSCEIPTINLNIEEFTQNLQNYMQGNMELQEAEMSKALVALTPEAANIPMPKLKNVGRLRTEHCVYELPDTHPLLNGWDKREIDDPGKYLLAIWTPGETANSIQPPESKCSSQETGQLCNEKECLSCNSVRESNSQTVRGTLLIPCRTAMRGSFPLNGTYFQVNEVFADHESSMNPISVPRRWIWNLNRRTVYFGTAVSSIFKGLSTAEIQQCFWRGYVCVRGFDRTSRAPRPLIARLHFPASKMPKTPETTRKRSTTPKSKGAKTKPGQPEQPELVSDSNNIQKGEENPKENVP</sequence>
<keyword evidence="4" id="KW-0004">4Fe-4S</keyword>
<evidence type="ECO:0000313" key="13">
    <source>
        <dbReference type="Proteomes" id="UP001341840"/>
    </source>
</evidence>
<keyword evidence="13" id="KW-1185">Reference proteome</keyword>
<keyword evidence="5" id="KW-0479">Metal-binding</keyword>
<gene>
    <name evidence="12" type="ORF">PIB30_042507</name>
</gene>
<feature type="compositionally biased region" description="Basic and acidic residues" evidence="10">
    <location>
        <begin position="253"/>
        <end position="265"/>
    </location>
</feature>
<dbReference type="Gene3D" id="1.10.1670.10">
    <property type="entry name" value="Helix-hairpin-Helix base-excision DNA repair enzymes (C-terminal)"/>
    <property type="match status" value="1"/>
</dbReference>
<feature type="compositionally biased region" description="Polar residues" evidence="10">
    <location>
        <begin position="301"/>
        <end position="315"/>
    </location>
</feature>
<evidence type="ECO:0000256" key="2">
    <source>
        <dbReference type="ARBA" id="ARBA00004123"/>
    </source>
</evidence>
<evidence type="ECO:0000256" key="1">
    <source>
        <dbReference type="ARBA" id="ARBA00001966"/>
    </source>
</evidence>
<dbReference type="SUPFAM" id="SSF48150">
    <property type="entry name" value="DNA-glycosylase"/>
    <property type="match status" value="1"/>
</dbReference>
<dbReference type="PANTHER" id="PTHR46213">
    <property type="entry name" value="TRANSCRIPTIONAL ACTIVATOR DEMETER"/>
    <property type="match status" value="1"/>
</dbReference>
<evidence type="ECO:0000256" key="6">
    <source>
        <dbReference type="ARBA" id="ARBA00023004"/>
    </source>
</evidence>
<dbReference type="InterPro" id="IPR028924">
    <property type="entry name" value="Perm-CXXC"/>
</dbReference>
<feature type="region of interest" description="Disordered" evidence="10">
    <location>
        <begin position="885"/>
        <end position="910"/>
    </location>
</feature>
<dbReference type="EMBL" id="JASCZI010030450">
    <property type="protein sequence ID" value="MED6122721.1"/>
    <property type="molecule type" value="Genomic_DNA"/>
</dbReference>
<evidence type="ECO:0000256" key="5">
    <source>
        <dbReference type="ARBA" id="ARBA00022723"/>
    </source>
</evidence>
<dbReference type="Gene3D" id="1.10.340.30">
    <property type="entry name" value="Hypothetical protein, domain 2"/>
    <property type="match status" value="1"/>
</dbReference>
<feature type="compositionally biased region" description="Polar residues" evidence="10">
    <location>
        <begin position="345"/>
        <end position="356"/>
    </location>
</feature>
<proteinExistence type="inferred from homology"/>
<dbReference type="InterPro" id="IPR044811">
    <property type="entry name" value="DME/ROS1"/>
</dbReference>
<evidence type="ECO:0000256" key="9">
    <source>
        <dbReference type="ARBA" id="ARBA00023242"/>
    </source>
</evidence>
<dbReference type="InterPro" id="IPR028925">
    <property type="entry name" value="RRM_DME"/>
</dbReference>
<evidence type="ECO:0000259" key="11">
    <source>
        <dbReference type="SMART" id="SM00478"/>
    </source>
</evidence>
<feature type="region of interest" description="Disordered" evidence="10">
    <location>
        <begin position="711"/>
        <end position="819"/>
    </location>
</feature>
<dbReference type="Pfam" id="PF15628">
    <property type="entry name" value="RRM_DME"/>
    <property type="match status" value="1"/>
</dbReference>
<dbReference type="PANTHER" id="PTHR46213:SF13">
    <property type="entry name" value="DEMETER-LIKE PROTEIN 2-RELATED"/>
    <property type="match status" value="1"/>
</dbReference>
<comment type="subcellular location">
    <subcellularLocation>
        <location evidence="2">Nucleus</location>
    </subcellularLocation>
</comment>
<comment type="caution">
    <text evidence="12">The sequence shown here is derived from an EMBL/GenBank/DDBJ whole genome shotgun (WGS) entry which is preliminary data.</text>
</comment>
<accession>A0ABU6RFC4</accession>
<keyword evidence="7" id="KW-0411">Iron-sulfur</keyword>
<dbReference type="Proteomes" id="UP001341840">
    <property type="component" value="Unassembled WGS sequence"/>
</dbReference>
<organism evidence="12 13">
    <name type="scientific">Stylosanthes scabra</name>
    <dbReference type="NCBI Taxonomy" id="79078"/>
    <lineage>
        <taxon>Eukaryota</taxon>
        <taxon>Viridiplantae</taxon>
        <taxon>Streptophyta</taxon>
        <taxon>Embryophyta</taxon>
        <taxon>Tracheophyta</taxon>
        <taxon>Spermatophyta</taxon>
        <taxon>Magnoliopsida</taxon>
        <taxon>eudicotyledons</taxon>
        <taxon>Gunneridae</taxon>
        <taxon>Pentapetalae</taxon>
        <taxon>rosids</taxon>
        <taxon>fabids</taxon>
        <taxon>Fabales</taxon>
        <taxon>Fabaceae</taxon>
        <taxon>Papilionoideae</taxon>
        <taxon>50 kb inversion clade</taxon>
        <taxon>dalbergioids sensu lato</taxon>
        <taxon>Dalbergieae</taxon>
        <taxon>Pterocarpus clade</taxon>
        <taxon>Stylosanthes</taxon>
    </lineage>
</organism>
<feature type="compositionally biased region" description="Polar residues" evidence="10">
    <location>
        <begin position="889"/>
        <end position="898"/>
    </location>
</feature>
<feature type="compositionally biased region" description="Basic residues" evidence="10">
    <location>
        <begin position="391"/>
        <end position="400"/>
    </location>
</feature>
<feature type="compositionally biased region" description="Basic and acidic residues" evidence="10">
    <location>
        <begin position="741"/>
        <end position="759"/>
    </location>
</feature>
<feature type="compositionally biased region" description="Polar residues" evidence="10">
    <location>
        <begin position="712"/>
        <end position="722"/>
    </location>
</feature>
<evidence type="ECO:0000256" key="4">
    <source>
        <dbReference type="ARBA" id="ARBA00022485"/>
    </source>
</evidence>
<evidence type="ECO:0000256" key="3">
    <source>
        <dbReference type="ARBA" id="ARBA00005646"/>
    </source>
</evidence>
<name>A0ABU6RFC4_9FABA</name>
<dbReference type="InterPro" id="IPR011257">
    <property type="entry name" value="DNA_glycosylase"/>
</dbReference>
<protein>
    <recommendedName>
        <fullName evidence="11">HhH-GPD domain-containing protein</fullName>
    </recommendedName>
</protein>
<feature type="region of interest" description="Disordered" evidence="10">
    <location>
        <begin position="517"/>
        <end position="537"/>
    </location>
</feature>
<comment type="similarity">
    <text evidence="3">Belongs to the DNA glycosylase family. DEMETER subfamily.</text>
</comment>
<feature type="region of interest" description="Disordered" evidence="10">
    <location>
        <begin position="136"/>
        <end position="225"/>
    </location>
</feature>
<evidence type="ECO:0000313" key="12">
    <source>
        <dbReference type="EMBL" id="MED6122721.1"/>
    </source>
</evidence>
<evidence type="ECO:0000256" key="7">
    <source>
        <dbReference type="ARBA" id="ARBA00023014"/>
    </source>
</evidence>
<keyword evidence="9" id="KW-0539">Nucleus</keyword>